<evidence type="ECO:0000313" key="2">
    <source>
        <dbReference type="EMBL" id="CDR44688.1"/>
    </source>
</evidence>
<organism evidence="2">
    <name type="scientific">Cyberlindnera fabianii</name>
    <name type="common">Yeast</name>
    <name type="synonym">Hansenula fabianii</name>
    <dbReference type="NCBI Taxonomy" id="36022"/>
    <lineage>
        <taxon>Eukaryota</taxon>
        <taxon>Fungi</taxon>
        <taxon>Dikarya</taxon>
        <taxon>Ascomycota</taxon>
        <taxon>Saccharomycotina</taxon>
        <taxon>Saccharomycetes</taxon>
        <taxon>Phaffomycetales</taxon>
        <taxon>Phaffomycetaceae</taxon>
        <taxon>Cyberlindnera</taxon>
    </lineage>
</organism>
<dbReference type="SUPFAM" id="SSF53335">
    <property type="entry name" value="S-adenosyl-L-methionine-dependent methyltransferases"/>
    <property type="match status" value="1"/>
</dbReference>
<sequence>MDNPLANSSTLSLLGKSKFTGSSADLSTQPSQTDDVDRGSISSIKKHKHRDAARGYFSRHMKMTSLEKTKQQRYPSNPRHADAVKESYIRECERWYTTSKLDKHEKATDPFTFATTRLDAFLMFYDSLLQGVPLNTPSMEEKQDRIGFWACKALLFLTGLREVISIQVLADFSNNQLKKKERLKVLYLMSDYYATQWSWQLAIDNPNTDVYCYTLGAIHYTGISEHRSKIGPPNYHILHGDTMDNIPFSKESFSSCVSFDLWLNLKEDEWVTVLREINRTLAPQAELCLFVMDISTINCTNPVYNEFFTKLQEALVREGIDPFPCRKIRGRLSQAGFQRTKHAFISLKKGVAGNLGAMMELIQSFFEYVIFTKVAEQLLGEDELELFRELRVQYNRDLRNGEILDQFGDTYLMFTLSKK</sequence>
<dbReference type="EMBL" id="LK052900">
    <property type="protein sequence ID" value="CDR44688.1"/>
    <property type="molecule type" value="Genomic_DNA"/>
</dbReference>
<dbReference type="OrthoDB" id="10256176at2759"/>
<feature type="compositionally biased region" description="Polar residues" evidence="1">
    <location>
        <begin position="19"/>
        <end position="33"/>
    </location>
</feature>
<dbReference type="PhylomeDB" id="A0A061B5D0"/>
<dbReference type="Gene3D" id="3.40.50.150">
    <property type="entry name" value="Vaccinia Virus protein VP39"/>
    <property type="match status" value="1"/>
</dbReference>
<protein>
    <submittedName>
        <fullName evidence="2">CYFA0S15e01508g1_1</fullName>
    </submittedName>
</protein>
<evidence type="ECO:0000256" key="1">
    <source>
        <dbReference type="SAM" id="MobiDB-lite"/>
    </source>
</evidence>
<name>A0A061B5D0_CYBFA</name>
<proteinExistence type="predicted"/>
<accession>A0A061B5D0</accession>
<feature type="region of interest" description="Disordered" evidence="1">
    <location>
        <begin position="19"/>
        <end position="52"/>
    </location>
</feature>
<gene>
    <name evidence="2" type="ORF">CYFA0S_15e01508g</name>
</gene>
<dbReference type="InterPro" id="IPR029063">
    <property type="entry name" value="SAM-dependent_MTases_sf"/>
</dbReference>
<dbReference type="AlphaFoldDB" id="A0A061B5D0"/>
<reference evidence="2" key="1">
    <citation type="journal article" date="2014" name="Genome Announc.">
        <title>Genome sequence of the yeast Cyberlindnera fabianii (Hansenula fabianii).</title>
        <authorList>
            <person name="Freel K.C."/>
            <person name="Sarilar V."/>
            <person name="Neuveglise C."/>
            <person name="Devillers H."/>
            <person name="Friedrich A."/>
            <person name="Schacherer J."/>
        </authorList>
    </citation>
    <scope>NUCLEOTIDE SEQUENCE</scope>
    <source>
        <strain evidence="2">YJS4271</strain>
    </source>
</reference>
<dbReference type="VEuPathDB" id="FungiDB:BON22_3301"/>